<dbReference type="EMBL" id="MN740746">
    <property type="protein sequence ID" value="QHU09861.1"/>
    <property type="molecule type" value="Genomic_DNA"/>
</dbReference>
<sequence length="58" mass="6477">MDLSIRTMYEQSTAMDPPKTRSEKGKGKGKKYTNVFSGKHIRASEKKAETSSKKRGGK</sequence>
<name>A0A6C0JY54_9ZZZZ</name>
<evidence type="ECO:0000256" key="1">
    <source>
        <dbReference type="SAM" id="MobiDB-lite"/>
    </source>
</evidence>
<protein>
    <submittedName>
        <fullName evidence="2">Uncharacterized protein</fullName>
    </submittedName>
</protein>
<reference evidence="2" key="1">
    <citation type="journal article" date="2020" name="Nature">
        <title>Giant virus diversity and host interactions through global metagenomics.</title>
        <authorList>
            <person name="Schulz F."/>
            <person name="Roux S."/>
            <person name="Paez-Espino D."/>
            <person name="Jungbluth S."/>
            <person name="Walsh D.A."/>
            <person name="Denef V.J."/>
            <person name="McMahon K.D."/>
            <person name="Konstantinidis K.T."/>
            <person name="Eloe-Fadrosh E.A."/>
            <person name="Kyrpides N.C."/>
            <person name="Woyke T."/>
        </authorList>
    </citation>
    <scope>NUCLEOTIDE SEQUENCE</scope>
    <source>
        <strain evidence="2">GVMAG-S-1101164-164</strain>
    </source>
</reference>
<organism evidence="2">
    <name type="scientific">viral metagenome</name>
    <dbReference type="NCBI Taxonomy" id="1070528"/>
    <lineage>
        <taxon>unclassified sequences</taxon>
        <taxon>metagenomes</taxon>
        <taxon>organismal metagenomes</taxon>
    </lineage>
</organism>
<feature type="compositionally biased region" description="Basic and acidic residues" evidence="1">
    <location>
        <begin position="42"/>
        <end position="52"/>
    </location>
</feature>
<proteinExistence type="predicted"/>
<accession>A0A6C0JY54</accession>
<evidence type="ECO:0000313" key="2">
    <source>
        <dbReference type="EMBL" id="QHU09861.1"/>
    </source>
</evidence>
<dbReference type="AlphaFoldDB" id="A0A6C0JY54"/>
<feature type="region of interest" description="Disordered" evidence="1">
    <location>
        <begin position="1"/>
        <end position="58"/>
    </location>
</feature>